<accession>A0A918SSU1</accession>
<dbReference type="Proteomes" id="UP000644020">
    <property type="component" value="Unassembled WGS sequence"/>
</dbReference>
<evidence type="ECO:0000313" key="3">
    <source>
        <dbReference type="Proteomes" id="UP000644020"/>
    </source>
</evidence>
<comment type="caution">
    <text evidence="2">The sequence shown here is derived from an EMBL/GenBank/DDBJ whole genome shotgun (WGS) entry which is preliminary data.</text>
</comment>
<organism evidence="2 3">
    <name type="scientific">Streptomyces termitum</name>
    <dbReference type="NCBI Taxonomy" id="67368"/>
    <lineage>
        <taxon>Bacteria</taxon>
        <taxon>Bacillati</taxon>
        <taxon>Actinomycetota</taxon>
        <taxon>Actinomycetes</taxon>
        <taxon>Kitasatosporales</taxon>
        <taxon>Streptomycetaceae</taxon>
        <taxon>Streptomyces</taxon>
    </lineage>
</organism>
<evidence type="ECO:0000313" key="2">
    <source>
        <dbReference type="EMBL" id="GHA69480.1"/>
    </source>
</evidence>
<dbReference type="EMBL" id="BMUL01000002">
    <property type="protein sequence ID" value="GHA69480.1"/>
    <property type="molecule type" value="Genomic_DNA"/>
</dbReference>
<proteinExistence type="predicted"/>
<keyword evidence="3" id="KW-1185">Reference proteome</keyword>
<reference evidence="2" key="1">
    <citation type="journal article" date="2014" name="Int. J. Syst. Evol. Microbiol.">
        <title>Complete genome sequence of Corynebacterium casei LMG S-19264T (=DSM 44701T), isolated from a smear-ripened cheese.</title>
        <authorList>
            <consortium name="US DOE Joint Genome Institute (JGI-PGF)"/>
            <person name="Walter F."/>
            <person name="Albersmeier A."/>
            <person name="Kalinowski J."/>
            <person name="Ruckert C."/>
        </authorList>
    </citation>
    <scope>NUCLEOTIDE SEQUENCE</scope>
    <source>
        <strain evidence="2">JCM 4518</strain>
    </source>
</reference>
<reference evidence="2" key="2">
    <citation type="submission" date="2020-09" db="EMBL/GenBank/DDBJ databases">
        <authorList>
            <person name="Sun Q."/>
            <person name="Ohkuma M."/>
        </authorList>
    </citation>
    <scope>NUCLEOTIDE SEQUENCE</scope>
    <source>
        <strain evidence="2">JCM 4518</strain>
    </source>
</reference>
<sequence>MRRLWKEPAVRSRRDQLWMSESMPRRASGSAAYPVSPPGPAAWGDPHLDLADHGLDGVLAVLHAAAGQGPAADPVAADPAGQQQFAVPDAHGVGRHPQPLLHGTRLGEERAAGPVGGGSGQYQ</sequence>
<evidence type="ECO:0000256" key="1">
    <source>
        <dbReference type="SAM" id="MobiDB-lite"/>
    </source>
</evidence>
<feature type="region of interest" description="Disordered" evidence="1">
    <location>
        <begin position="89"/>
        <end position="123"/>
    </location>
</feature>
<dbReference type="AlphaFoldDB" id="A0A918SSU1"/>
<name>A0A918SSU1_9ACTN</name>
<feature type="compositionally biased region" description="Gly residues" evidence="1">
    <location>
        <begin position="114"/>
        <end position="123"/>
    </location>
</feature>
<gene>
    <name evidence="2" type="ORF">GCM10010305_09560</name>
</gene>
<protein>
    <submittedName>
        <fullName evidence="2">Uncharacterized protein</fullName>
    </submittedName>
</protein>
<feature type="region of interest" description="Disordered" evidence="1">
    <location>
        <begin position="21"/>
        <end position="46"/>
    </location>
</feature>